<dbReference type="Gene3D" id="1.10.60.10">
    <property type="entry name" value="Iron dependent repressor, metal binding and dimerisation domain"/>
    <property type="match status" value="1"/>
</dbReference>
<evidence type="ECO:0000313" key="13">
    <source>
        <dbReference type="EMBL" id="RFT07644.1"/>
    </source>
</evidence>
<evidence type="ECO:0000256" key="11">
    <source>
        <dbReference type="ARBA" id="ARBA00032593"/>
    </source>
</evidence>
<dbReference type="AlphaFoldDB" id="A0A3E2B6P7"/>
<dbReference type="InterPro" id="IPR001367">
    <property type="entry name" value="Fe_dep_repressor"/>
</dbReference>
<protein>
    <recommendedName>
        <fullName evidence="11">Manganese transport regulator</fullName>
    </recommendedName>
</protein>
<dbReference type="GeneID" id="97994199"/>
<keyword evidence="6" id="KW-0805">Transcription regulation</keyword>
<proteinExistence type="inferred from homology"/>
<dbReference type="GO" id="GO:0003677">
    <property type="term" value="F:DNA binding"/>
    <property type="evidence" value="ECO:0007669"/>
    <property type="project" value="UniProtKB-KW"/>
</dbReference>
<evidence type="ECO:0000259" key="12">
    <source>
        <dbReference type="PROSITE" id="PS50944"/>
    </source>
</evidence>
<evidence type="ECO:0000256" key="5">
    <source>
        <dbReference type="ARBA" id="ARBA00022491"/>
    </source>
</evidence>
<dbReference type="PANTHER" id="PTHR33238:SF11">
    <property type="entry name" value="TRANSCRIPTIONAL REGULATOR MNTR"/>
    <property type="match status" value="1"/>
</dbReference>
<dbReference type="PANTHER" id="PTHR33238">
    <property type="entry name" value="IRON (METAL) DEPENDENT REPRESSOR, DTXR FAMILY"/>
    <property type="match status" value="1"/>
</dbReference>
<dbReference type="InterPro" id="IPR022687">
    <property type="entry name" value="HTH_DTXR"/>
</dbReference>
<dbReference type="GO" id="GO:0003700">
    <property type="term" value="F:DNA-binding transcription factor activity"/>
    <property type="evidence" value="ECO:0007669"/>
    <property type="project" value="InterPro"/>
</dbReference>
<dbReference type="InterPro" id="IPR050536">
    <property type="entry name" value="DtxR_MntR_Metal-Reg"/>
</dbReference>
<evidence type="ECO:0000256" key="9">
    <source>
        <dbReference type="ARBA" id="ARBA00023163"/>
    </source>
</evidence>
<evidence type="ECO:0000256" key="4">
    <source>
        <dbReference type="ARBA" id="ARBA00022490"/>
    </source>
</evidence>
<dbReference type="PROSITE" id="PS50944">
    <property type="entry name" value="HTH_DTXR"/>
    <property type="match status" value="1"/>
</dbReference>
<dbReference type="InterPro" id="IPR036421">
    <property type="entry name" value="Fe_dep_repressor_sf"/>
</dbReference>
<dbReference type="SMART" id="SM00529">
    <property type="entry name" value="HTH_DTXR"/>
    <property type="match status" value="1"/>
</dbReference>
<accession>A0A3E2B6P7</accession>
<keyword evidence="14" id="KW-1185">Reference proteome</keyword>
<dbReference type="Gene3D" id="1.10.10.10">
    <property type="entry name" value="Winged helix-like DNA-binding domain superfamily/Winged helix DNA-binding domain"/>
    <property type="match status" value="1"/>
</dbReference>
<dbReference type="Pfam" id="PF02742">
    <property type="entry name" value="Fe_dep_repr_C"/>
    <property type="match status" value="1"/>
</dbReference>
<evidence type="ECO:0000256" key="10">
    <source>
        <dbReference type="ARBA" id="ARBA00023211"/>
    </source>
</evidence>
<comment type="subcellular location">
    <subcellularLocation>
        <location evidence="1">Cytoplasm</location>
    </subcellularLocation>
</comment>
<dbReference type="OrthoDB" id="9794394at2"/>
<evidence type="ECO:0000256" key="3">
    <source>
        <dbReference type="ARBA" id="ARBA00011738"/>
    </source>
</evidence>
<evidence type="ECO:0000256" key="6">
    <source>
        <dbReference type="ARBA" id="ARBA00023015"/>
    </source>
</evidence>
<sequence length="128" mass="14351">MKCTVSQENYLKAIYLLQIQKESVRAVDVSNYMALSKPSVSNALKKLRTERLLTVDKEKNLILTDEGLQAAREIFSRHSFFERLLIDAGVDEGQAHEDACSLEHAISRQSFAVLKDRLEGLAAQKAAD</sequence>
<keyword evidence="9" id="KW-0804">Transcription</keyword>
<dbReference type="Pfam" id="PF01325">
    <property type="entry name" value="Fe_dep_repress"/>
    <property type="match status" value="1"/>
</dbReference>
<reference evidence="13 14" key="1">
    <citation type="submission" date="2018-07" db="EMBL/GenBank/DDBJ databases">
        <title>GABA Modulating Bacteria of the Human Gut Microbiota.</title>
        <authorList>
            <person name="Strandwitz P."/>
            <person name="Kim K.H."/>
            <person name="Terekhova D."/>
            <person name="Liu J.K."/>
            <person name="Sharma A."/>
            <person name="Levering J."/>
            <person name="Mcdonald D."/>
            <person name="Dietrich D."/>
            <person name="Ramadhar T.R."/>
            <person name="Lekbua A."/>
            <person name="Mroue N."/>
            <person name="Liston C."/>
            <person name="Stewart E.J."/>
            <person name="Dubin M.J."/>
            <person name="Zengler K."/>
            <person name="Knight R."/>
            <person name="Gilbert J.A."/>
            <person name="Clardy J."/>
            <person name="Lewis K."/>
        </authorList>
    </citation>
    <scope>NUCLEOTIDE SEQUENCE [LARGE SCALE GENOMIC DNA]</scope>
    <source>
        <strain evidence="13 14">KLE1738</strain>
    </source>
</reference>
<dbReference type="GO" id="GO:0046914">
    <property type="term" value="F:transition metal ion binding"/>
    <property type="evidence" value="ECO:0007669"/>
    <property type="project" value="InterPro"/>
</dbReference>
<dbReference type="Proteomes" id="UP000260649">
    <property type="component" value="Unassembled WGS sequence"/>
</dbReference>
<keyword evidence="5" id="KW-0678">Repressor</keyword>
<keyword evidence="7" id="KW-0238">DNA-binding</keyword>
<keyword evidence="10" id="KW-0464">Manganese</keyword>
<keyword evidence="8" id="KW-0010">Activator</keyword>
<comment type="caution">
    <text evidence="13">The sequence shown here is derived from an EMBL/GenBank/DDBJ whole genome shotgun (WGS) entry which is preliminary data.</text>
</comment>
<evidence type="ECO:0000313" key="14">
    <source>
        <dbReference type="Proteomes" id="UP000260649"/>
    </source>
</evidence>
<dbReference type="SUPFAM" id="SSF46785">
    <property type="entry name" value="Winged helix' DNA-binding domain"/>
    <property type="match status" value="1"/>
</dbReference>
<dbReference type="InterPro" id="IPR022689">
    <property type="entry name" value="Iron_dep_repressor"/>
</dbReference>
<evidence type="ECO:0000256" key="1">
    <source>
        <dbReference type="ARBA" id="ARBA00004496"/>
    </source>
</evidence>
<name>A0A3E2B6P7_9FIRM</name>
<evidence type="ECO:0000256" key="8">
    <source>
        <dbReference type="ARBA" id="ARBA00023159"/>
    </source>
</evidence>
<dbReference type="InterPro" id="IPR036390">
    <property type="entry name" value="WH_DNA-bd_sf"/>
</dbReference>
<dbReference type="InterPro" id="IPR036388">
    <property type="entry name" value="WH-like_DNA-bd_sf"/>
</dbReference>
<evidence type="ECO:0000256" key="2">
    <source>
        <dbReference type="ARBA" id="ARBA00007871"/>
    </source>
</evidence>
<dbReference type="GO" id="GO:0046983">
    <property type="term" value="F:protein dimerization activity"/>
    <property type="evidence" value="ECO:0007669"/>
    <property type="project" value="InterPro"/>
</dbReference>
<comment type="similarity">
    <text evidence="2">Belongs to the DtxR/MntR family.</text>
</comment>
<comment type="subunit">
    <text evidence="3">Homodimer.</text>
</comment>
<dbReference type="GO" id="GO:0005737">
    <property type="term" value="C:cytoplasm"/>
    <property type="evidence" value="ECO:0007669"/>
    <property type="project" value="UniProtKB-SubCell"/>
</dbReference>
<dbReference type="EMBL" id="QQRQ01000001">
    <property type="protein sequence ID" value="RFT07644.1"/>
    <property type="molecule type" value="Genomic_DNA"/>
</dbReference>
<dbReference type="RefSeq" id="WP_021920024.1">
    <property type="nucleotide sequence ID" value="NZ_CAKXKJ010000003.1"/>
</dbReference>
<organism evidence="13 14">
    <name type="scientific">Evtepia gabavorous</name>
    <dbReference type="NCBI Taxonomy" id="2211183"/>
    <lineage>
        <taxon>Bacteria</taxon>
        <taxon>Bacillati</taxon>
        <taxon>Bacillota</taxon>
        <taxon>Clostridia</taxon>
        <taxon>Eubacteriales</taxon>
        <taxon>Evtepia</taxon>
    </lineage>
</organism>
<evidence type="ECO:0000256" key="7">
    <source>
        <dbReference type="ARBA" id="ARBA00023125"/>
    </source>
</evidence>
<feature type="domain" description="HTH dtxR-type" evidence="12">
    <location>
        <begin position="1"/>
        <end position="64"/>
    </location>
</feature>
<dbReference type="SUPFAM" id="SSF47979">
    <property type="entry name" value="Iron-dependent repressor protein, dimerization domain"/>
    <property type="match status" value="1"/>
</dbReference>
<gene>
    <name evidence="13" type="ORF">DV520_00440</name>
</gene>
<keyword evidence="4" id="KW-0963">Cytoplasm</keyword>